<dbReference type="OrthoDB" id="2654453at2759"/>
<accession>A0A8H5CPX0</accession>
<dbReference type="InterPro" id="IPR036322">
    <property type="entry name" value="WD40_repeat_dom_sf"/>
</dbReference>
<dbReference type="InterPro" id="IPR015943">
    <property type="entry name" value="WD40/YVTN_repeat-like_dom_sf"/>
</dbReference>
<comment type="caution">
    <text evidence="2">The sequence shown here is derived from an EMBL/GenBank/DDBJ whole genome shotgun (WGS) entry which is preliminary data.</text>
</comment>
<evidence type="ECO:0000313" key="2">
    <source>
        <dbReference type="EMBL" id="KAF5344843.1"/>
    </source>
</evidence>
<dbReference type="EMBL" id="JAACJN010000393">
    <property type="protein sequence ID" value="KAF5344843.1"/>
    <property type="molecule type" value="Genomic_DNA"/>
</dbReference>
<dbReference type="Gene3D" id="2.130.10.10">
    <property type="entry name" value="YVTN repeat-like/Quinoprotein amine dehydrogenase"/>
    <property type="match status" value="1"/>
</dbReference>
<name>A0A8H5CPX0_9AGAR</name>
<keyword evidence="3" id="KW-1185">Reference proteome</keyword>
<evidence type="ECO:0000313" key="3">
    <source>
        <dbReference type="Proteomes" id="UP000518752"/>
    </source>
</evidence>
<sequence>MHYQKLPSTSQRSQYRLRTFLQGKRGAVACLVGHPLGTHVACGGRVHFLVSDLVFHTNIGEDGTKVWNLKTSVLLKSPAGSGNRGATTAISWIIRPDDAEEGLAFGTNDGYLSVWKREKTDSFIEVYCNRLVGGPDGDEISGIAYDASSGQLGVVQRSESVHRFVMDPSMKPVVVRSVKIPKHWPQAVAFGQTGIRGPELWSFGREDGVIHVLNDEGKVLKTRLTGSVIGHAAINVKEDALIMDDVSQGVAVYKLSTTDRIKTFEVPSTTRRLRFVAFHDGNSAIVMGSDHGKVYIFDRRTGNIIDIIDIGVNDWVQSIATIEEAGVPLILVGRSGENIGKTEIFVWEKVMVPLKAEKARRGGLRKEALTLMWLLSALFVLENVLVSDVAFDQDLLKSTPRRESLSPTISVIA</sequence>
<dbReference type="Proteomes" id="UP000518752">
    <property type="component" value="Unassembled WGS sequence"/>
</dbReference>
<dbReference type="AlphaFoldDB" id="A0A8H5CPX0"/>
<dbReference type="SUPFAM" id="SSF50978">
    <property type="entry name" value="WD40 repeat-like"/>
    <property type="match status" value="1"/>
</dbReference>
<evidence type="ECO:0000313" key="1">
    <source>
        <dbReference type="EMBL" id="KAF5343963.1"/>
    </source>
</evidence>
<dbReference type="EMBL" id="JAACJN010000424">
    <property type="protein sequence ID" value="KAF5343963.1"/>
    <property type="molecule type" value="Genomic_DNA"/>
</dbReference>
<gene>
    <name evidence="2" type="ORF">D9757_014099</name>
    <name evidence="1" type="ORF">D9757_015002</name>
</gene>
<proteinExistence type="predicted"/>
<reference evidence="2 3" key="1">
    <citation type="journal article" date="2020" name="ISME J.">
        <title>Uncovering the hidden diversity of litter-decomposition mechanisms in mushroom-forming fungi.</title>
        <authorList>
            <person name="Floudas D."/>
            <person name="Bentzer J."/>
            <person name="Ahren D."/>
            <person name="Johansson T."/>
            <person name="Persson P."/>
            <person name="Tunlid A."/>
        </authorList>
    </citation>
    <scope>NUCLEOTIDE SEQUENCE [LARGE SCALE GENOMIC DNA]</scope>
    <source>
        <strain evidence="2 3">CBS 406.79</strain>
    </source>
</reference>
<protein>
    <submittedName>
        <fullName evidence="2">Uncharacterized protein</fullName>
    </submittedName>
</protein>
<organism evidence="2 3">
    <name type="scientific">Collybiopsis confluens</name>
    <dbReference type="NCBI Taxonomy" id="2823264"/>
    <lineage>
        <taxon>Eukaryota</taxon>
        <taxon>Fungi</taxon>
        <taxon>Dikarya</taxon>
        <taxon>Basidiomycota</taxon>
        <taxon>Agaricomycotina</taxon>
        <taxon>Agaricomycetes</taxon>
        <taxon>Agaricomycetidae</taxon>
        <taxon>Agaricales</taxon>
        <taxon>Marasmiineae</taxon>
        <taxon>Omphalotaceae</taxon>
        <taxon>Collybiopsis</taxon>
    </lineage>
</organism>